<name>A0ABM4REA9_BOSIN</name>
<reference evidence="3" key="1">
    <citation type="submission" date="2025-08" db="UniProtKB">
        <authorList>
            <consortium name="RefSeq"/>
        </authorList>
    </citation>
    <scope>IDENTIFICATION</scope>
    <source>
        <tissue evidence="3">Blood</tissue>
    </source>
</reference>
<feature type="compositionally biased region" description="Polar residues" evidence="1">
    <location>
        <begin position="761"/>
        <end position="776"/>
    </location>
</feature>
<feature type="compositionally biased region" description="Pro residues" evidence="1">
    <location>
        <begin position="478"/>
        <end position="491"/>
    </location>
</feature>
<feature type="compositionally biased region" description="Polar residues" evidence="1">
    <location>
        <begin position="655"/>
        <end position="672"/>
    </location>
</feature>
<accession>A0ABM4REA9</accession>
<protein>
    <submittedName>
        <fullName evidence="3">Muscular LMNA-interacting protein isoform X17</fullName>
    </submittedName>
</protein>
<dbReference type="Pfam" id="PF15274">
    <property type="entry name" value="MLIP"/>
    <property type="match status" value="2"/>
</dbReference>
<feature type="compositionally biased region" description="Low complexity" evidence="1">
    <location>
        <begin position="571"/>
        <end position="583"/>
    </location>
</feature>
<evidence type="ECO:0000313" key="3">
    <source>
        <dbReference type="RefSeq" id="XP_070633889.1"/>
    </source>
</evidence>
<feature type="compositionally biased region" description="Basic and acidic residues" evidence="1">
    <location>
        <begin position="718"/>
        <end position="739"/>
    </location>
</feature>
<feature type="compositionally biased region" description="Basic and acidic residues" evidence="1">
    <location>
        <begin position="551"/>
        <end position="567"/>
    </location>
</feature>
<feature type="region of interest" description="Disordered" evidence="1">
    <location>
        <begin position="83"/>
        <end position="242"/>
    </location>
</feature>
<dbReference type="InterPro" id="IPR029331">
    <property type="entry name" value="MLIP"/>
</dbReference>
<proteinExistence type="predicted"/>
<feature type="compositionally biased region" description="Polar residues" evidence="1">
    <location>
        <begin position="307"/>
        <end position="324"/>
    </location>
</feature>
<feature type="compositionally biased region" description="Polar residues" evidence="1">
    <location>
        <begin position="517"/>
        <end position="531"/>
    </location>
</feature>
<dbReference type="Proteomes" id="UP001652663">
    <property type="component" value="Chromosome 23"/>
</dbReference>
<feature type="compositionally biased region" description="Low complexity" evidence="1">
    <location>
        <begin position="325"/>
        <end position="343"/>
    </location>
</feature>
<feature type="region of interest" description="Disordered" evidence="1">
    <location>
        <begin position="273"/>
        <end position="343"/>
    </location>
</feature>
<dbReference type="RefSeq" id="XP_070633889.1">
    <property type="nucleotide sequence ID" value="XM_070777788.1"/>
</dbReference>
<feature type="region of interest" description="Disordered" evidence="1">
    <location>
        <begin position="361"/>
        <end position="398"/>
    </location>
</feature>
<sequence>MDFEKHGKGSLLNENLEEKLTVSSGDSEAKPLIFTFVPTVRRLPTHSQLGDTSKYIVKIPEEPSDKTPETVNRFDSSEYFTLNVGRQQERERGALTCPSEAEDKASQGRESKEKKPQGMQQSDLFKAEYVFIVDSEGEEEVPGRKGDQGPPVGTGPPAARPASLAISSSLASDAVRPKTRGADLQAPSHPERPQAMASQQRHGQLTSPTASEQLARKPPAFSFVSPTNQKTPPAPGDLASASVLEEFHSRRLDARGALVEETTTYFQTSAHSAPFFAPKGTSSTSQVPQPAQLSGSPSSSPSTAQQNPGQTSEVLKKTVTSNVLSPKESPRASSPSPASGASLKSSAASYIPVRIVTHSLSPSPRAFPSPFHGSSSTVCSQASSSGSLSRSGVKPPVPSRLSVLTAILKSSPSHQRPLSPASCPTFSLNSLASSTLTLDQKVKQTPPTPKKSLSSCSLRSGSPEQRENPVSDLSQPSFPFPSPTKAAPPPQASALSPPKQGGSSFASVIVEKMPSPTLKSSPVTSQLQTGTSSSVGLPPVPPSFSPLSSKGRQDADPRGPGKPRDICSRASTSPSSTSSSVSPPTNPRAMLSSPERRYHPSPALSNLINRSKSARAPVSSQGQIPSTAPPAPVSSSSSASLPCLGSSALPLANPPTKTHQLSPSTLHPNLSLPSRLGKSESSISDHRSSVSAPSPPFCLTRTKELSSPCALSMSAGPENKKPKALDEPAKTDSISKDSTLDPPLEMPTTLPRAAGRETKYANLSSPSSTVPESQLTKPGVIRPAPVKSKILLKKEEEVYEPNPFSKYLEDNSDFFSEQDVPAPPKPVSLHPLYQTRLHPPAKSLLRPQTRPHADGLTPGPFSHLSSFSLSDEQENSHTLFSHNAYNKLSHPMMAIPEHETLDSKEEVRTAVLSSGETGV</sequence>
<feature type="compositionally biased region" description="Basic and acidic residues" evidence="1">
    <location>
        <begin position="101"/>
        <end position="116"/>
    </location>
</feature>
<feature type="compositionally biased region" description="Low complexity" evidence="1">
    <location>
        <begin position="450"/>
        <end position="462"/>
    </location>
</feature>
<feature type="compositionally biased region" description="Low complexity" evidence="1">
    <location>
        <begin position="156"/>
        <end position="172"/>
    </location>
</feature>
<feature type="compositionally biased region" description="Low complexity" evidence="1">
    <location>
        <begin position="633"/>
        <end position="651"/>
    </location>
</feature>
<gene>
    <name evidence="3" type="primary">MLIP</name>
</gene>
<dbReference type="PANTHER" id="PTHR31514">
    <property type="entry name" value="MUSCULAR LMNA-INTERACTING PROTEIN MLIP"/>
    <property type="match status" value="1"/>
</dbReference>
<dbReference type="GeneID" id="109576956"/>
<dbReference type="PANTHER" id="PTHR31514:SF1">
    <property type="entry name" value="MUSCULAR LMNA-INTERACTING PROTEIN"/>
    <property type="match status" value="1"/>
</dbReference>
<feature type="region of interest" description="Disordered" evidence="1">
    <location>
        <begin position="438"/>
        <end position="779"/>
    </location>
</feature>
<feature type="compositionally biased region" description="Polar residues" evidence="1">
    <location>
        <begin position="196"/>
        <end position="212"/>
    </location>
</feature>
<keyword evidence="2" id="KW-1185">Reference proteome</keyword>
<organism evidence="2 3">
    <name type="scientific">Bos indicus</name>
    <name type="common">Zebu</name>
    <dbReference type="NCBI Taxonomy" id="9915"/>
    <lineage>
        <taxon>Eukaryota</taxon>
        <taxon>Metazoa</taxon>
        <taxon>Chordata</taxon>
        <taxon>Craniata</taxon>
        <taxon>Vertebrata</taxon>
        <taxon>Euteleostomi</taxon>
        <taxon>Mammalia</taxon>
        <taxon>Eutheria</taxon>
        <taxon>Laurasiatheria</taxon>
        <taxon>Artiodactyla</taxon>
        <taxon>Ruminantia</taxon>
        <taxon>Pecora</taxon>
        <taxon>Bovidae</taxon>
        <taxon>Bovinae</taxon>
        <taxon>Bos</taxon>
    </lineage>
</organism>
<evidence type="ECO:0000256" key="1">
    <source>
        <dbReference type="SAM" id="MobiDB-lite"/>
    </source>
</evidence>
<feature type="compositionally biased region" description="Low complexity" evidence="1">
    <location>
        <begin position="374"/>
        <end position="391"/>
    </location>
</feature>
<feature type="compositionally biased region" description="Low complexity" evidence="1">
    <location>
        <begin position="288"/>
        <end position="306"/>
    </location>
</feature>
<feature type="region of interest" description="Disordered" evidence="1">
    <location>
        <begin position="1"/>
        <end position="24"/>
    </location>
</feature>
<evidence type="ECO:0000313" key="2">
    <source>
        <dbReference type="Proteomes" id="UP001652663"/>
    </source>
</evidence>